<evidence type="ECO:0000256" key="2">
    <source>
        <dbReference type="HAMAP-Rule" id="MF_00791"/>
    </source>
</evidence>
<proteinExistence type="inferred from homology"/>
<dbReference type="HAMAP" id="MF_00791">
    <property type="entry name" value="ApaG"/>
    <property type="match status" value="1"/>
</dbReference>
<protein>
    <recommendedName>
        <fullName evidence="1 2">Protein ApaG</fullName>
    </recommendedName>
</protein>
<evidence type="ECO:0000313" key="4">
    <source>
        <dbReference type="EMBL" id="MBL6761603.1"/>
    </source>
</evidence>
<dbReference type="Gene3D" id="2.60.40.1470">
    <property type="entry name" value="ApaG domain"/>
    <property type="match status" value="1"/>
</dbReference>
<dbReference type="NCBIfam" id="NF003967">
    <property type="entry name" value="PRK05461.1"/>
    <property type="match status" value="1"/>
</dbReference>
<evidence type="ECO:0000259" key="3">
    <source>
        <dbReference type="PROSITE" id="PS51087"/>
    </source>
</evidence>
<sequence length="130" mass="14430">MQQAVTRNIAVSVETRFLENESDPAENYFVWAYRITIENKGDETVQLLTRHWQITDAMGRLHEVRGEGVIGEQPVLVPGAAYTYSSGTPLGTPSGFMRGSYGMQTQDGARFDIEVPAFSLDSPHEHGNIN</sequence>
<dbReference type="SUPFAM" id="SSF110069">
    <property type="entry name" value="ApaG-like"/>
    <property type="match status" value="1"/>
</dbReference>
<dbReference type="PANTHER" id="PTHR14289">
    <property type="entry name" value="F-BOX ONLY PROTEIN 3"/>
    <property type="match status" value="1"/>
</dbReference>
<comment type="caution">
    <text evidence="4">The sequence shown here is derived from an EMBL/GenBank/DDBJ whole genome shotgun (WGS) entry which is preliminary data.</text>
</comment>
<dbReference type="PROSITE" id="PS51087">
    <property type="entry name" value="APAG"/>
    <property type="match status" value="1"/>
</dbReference>
<dbReference type="InterPro" id="IPR036767">
    <property type="entry name" value="ApaG_sf"/>
</dbReference>
<gene>
    <name evidence="2 4" type="primary">apaG</name>
    <name evidence="4" type="ORF">ISQ19_02785</name>
</gene>
<dbReference type="AlphaFoldDB" id="A0A937HJY2"/>
<reference evidence="4" key="1">
    <citation type="submission" date="2020-10" db="EMBL/GenBank/DDBJ databases">
        <title>Microbiome of the Black Sea water column analyzed by genome centric metagenomics.</title>
        <authorList>
            <person name="Cabello-Yeves P.J."/>
            <person name="Callieri C."/>
            <person name="Picazo A."/>
            <person name="Mehrshad M."/>
            <person name="Haro-Moreno J.M."/>
            <person name="Roda-Garcia J."/>
            <person name="Dzembekova N."/>
            <person name="Slabakova V."/>
            <person name="Slabakova N."/>
            <person name="Moncheva S."/>
            <person name="Rodriguez-Valera F."/>
        </authorList>
    </citation>
    <scope>NUCLEOTIDE SEQUENCE</scope>
    <source>
        <strain evidence="4">BS307-5m-G5</strain>
    </source>
</reference>
<evidence type="ECO:0000313" key="5">
    <source>
        <dbReference type="Proteomes" id="UP000785783"/>
    </source>
</evidence>
<dbReference type="Pfam" id="PF04379">
    <property type="entry name" value="DUF525"/>
    <property type="match status" value="1"/>
</dbReference>
<feature type="domain" description="ApaG" evidence="3">
    <location>
        <begin position="3"/>
        <end position="127"/>
    </location>
</feature>
<dbReference type="EMBL" id="JADHOK010000022">
    <property type="protein sequence ID" value="MBL6761603.1"/>
    <property type="molecule type" value="Genomic_DNA"/>
</dbReference>
<name>A0A937HJY2_9PROT</name>
<dbReference type="InterPro" id="IPR007474">
    <property type="entry name" value="ApaG_domain"/>
</dbReference>
<evidence type="ECO:0000256" key="1">
    <source>
        <dbReference type="ARBA" id="ARBA00017693"/>
    </source>
</evidence>
<dbReference type="GO" id="GO:0070987">
    <property type="term" value="P:error-free translesion synthesis"/>
    <property type="evidence" value="ECO:0007669"/>
    <property type="project" value="TreeGrafter"/>
</dbReference>
<accession>A0A937HJY2</accession>
<dbReference type="InterPro" id="IPR023065">
    <property type="entry name" value="Uncharacterised_ApaG"/>
</dbReference>
<dbReference type="Proteomes" id="UP000785783">
    <property type="component" value="Unassembled WGS sequence"/>
</dbReference>
<dbReference type="PANTHER" id="PTHR14289:SF16">
    <property type="entry name" value="POLYMERASE DELTA-INTERACTING PROTEIN 2"/>
    <property type="match status" value="1"/>
</dbReference>
<organism evidence="4 5">
    <name type="scientific">PS1 clade bacterium</name>
    <dbReference type="NCBI Taxonomy" id="2175152"/>
    <lineage>
        <taxon>Bacteria</taxon>
        <taxon>Pseudomonadati</taxon>
        <taxon>Pseudomonadota</taxon>
        <taxon>Alphaproteobacteria</taxon>
        <taxon>PS1 clade</taxon>
    </lineage>
</organism>